<dbReference type="InterPro" id="IPR041699">
    <property type="entry name" value="AAA_32"/>
</dbReference>
<dbReference type="GO" id="GO:0006508">
    <property type="term" value="P:proteolysis"/>
    <property type="evidence" value="ECO:0007669"/>
    <property type="project" value="UniProtKB-KW"/>
</dbReference>
<dbReference type="InterPro" id="IPR014721">
    <property type="entry name" value="Ribsml_uS5_D2-typ_fold_subgr"/>
</dbReference>
<dbReference type="InterPro" id="IPR046844">
    <property type="entry name" value="Lon-like_helical"/>
</dbReference>
<dbReference type="Pfam" id="PF20436">
    <property type="entry name" value="LonB_AAA-LID"/>
    <property type="match status" value="1"/>
</dbReference>
<keyword evidence="2" id="KW-0378">Hydrolase</keyword>
<evidence type="ECO:0000256" key="2">
    <source>
        <dbReference type="PROSITE-ProRule" id="PRU01122"/>
    </source>
</evidence>
<name>K2K317_9PROT</name>
<dbReference type="InterPro" id="IPR046843">
    <property type="entry name" value="LonB_AAA-LID"/>
</dbReference>
<dbReference type="EMBL" id="AMRL01000005">
    <property type="protein sequence ID" value="EKE77259.1"/>
    <property type="molecule type" value="Genomic_DNA"/>
</dbReference>
<comment type="similarity">
    <text evidence="2">Belongs to the peptidase S16 family.</text>
</comment>
<reference evidence="6 7" key="1">
    <citation type="journal article" date="2012" name="J. Bacteriol.">
        <title>Genome Sequence of Oceanibaculum indicum Type Strain P24.</title>
        <authorList>
            <person name="Lai Q."/>
            <person name="Shao Z."/>
        </authorList>
    </citation>
    <scope>NUCLEOTIDE SEQUENCE [LARGE SCALE GENOMIC DNA]</scope>
    <source>
        <strain evidence="6 7">P24</strain>
    </source>
</reference>
<dbReference type="GO" id="GO:0005524">
    <property type="term" value="F:ATP binding"/>
    <property type="evidence" value="ECO:0007669"/>
    <property type="project" value="InterPro"/>
</dbReference>
<evidence type="ECO:0000313" key="7">
    <source>
        <dbReference type="Proteomes" id="UP000006746"/>
    </source>
</evidence>
<dbReference type="Pfam" id="PF05362">
    <property type="entry name" value="Lon_C"/>
    <property type="match status" value="1"/>
</dbReference>
<feature type="active site" evidence="2">
    <location>
        <position position="697"/>
    </location>
</feature>
<feature type="domain" description="Lon proteolytic" evidence="5">
    <location>
        <begin position="564"/>
        <end position="760"/>
    </location>
</feature>
<dbReference type="RefSeq" id="WP_008943760.1">
    <property type="nucleotide sequence ID" value="NZ_AMRL01000005.1"/>
</dbReference>
<feature type="region of interest" description="Disordered" evidence="4">
    <location>
        <begin position="179"/>
        <end position="207"/>
    </location>
</feature>
<dbReference type="GO" id="GO:0004252">
    <property type="term" value="F:serine-type endopeptidase activity"/>
    <property type="evidence" value="ECO:0007669"/>
    <property type="project" value="UniProtKB-UniRule"/>
</dbReference>
<evidence type="ECO:0000256" key="3">
    <source>
        <dbReference type="SAM" id="Coils"/>
    </source>
</evidence>
<dbReference type="EC" id="3.4.21.53" evidence="2"/>
<dbReference type="AlphaFoldDB" id="K2K317"/>
<dbReference type="SUPFAM" id="SSF54211">
    <property type="entry name" value="Ribosomal protein S5 domain 2-like"/>
    <property type="match status" value="1"/>
</dbReference>
<dbReference type="PATRIC" id="fig|1207063.3.peg.1162"/>
<dbReference type="Gene3D" id="3.30.230.10">
    <property type="match status" value="1"/>
</dbReference>
<dbReference type="Gene3D" id="1.10.8.60">
    <property type="match status" value="1"/>
</dbReference>
<evidence type="ECO:0000259" key="5">
    <source>
        <dbReference type="PROSITE" id="PS51786"/>
    </source>
</evidence>
<evidence type="ECO:0000313" key="6">
    <source>
        <dbReference type="EMBL" id="EKE77259.1"/>
    </source>
</evidence>
<dbReference type="eggNOG" id="COG1067">
    <property type="taxonomic scope" value="Bacteria"/>
</dbReference>
<proteinExistence type="inferred from homology"/>
<dbReference type="Proteomes" id="UP000006746">
    <property type="component" value="Unassembled WGS sequence"/>
</dbReference>
<feature type="compositionally biased region" description="Basic and acidic residues" evidence="4">
    <location>
        <begin position="187"/>
        <end position="196"/>
    </location>
</feature>
<dbReference type="Pfam" id="PF20437">
    <property type="entry name" value="LonC_helical"/>
    <property type="match status" value="1"/>
</dbReference>
<feature type="active site" evidence="2">
    <location>
        <position position="654"/>
    </location>
</feature>
<dbReference type="Pfam" id="PF13654">
    <property type="entry name" value="AAA_32"/>
    <property type="match status" value="1"/>
</dbReference>
<dbReference type="PROSITE" id="PS51786">
    <property type="entry name" value="LON_PROTEOLYTIC"/>
    <property type="match status" value="1"/>
</dbReference>
<dbReference type="InterPro" id="IPR008269">
    <property type="entry name" value="Lon_proteolytic"/>
</dbReference>
<comment type="caution">
    <text evidence="6">The sequence shown here is derived from an EMBL/GenBank/DDBJ whole genome shotgun (WGS) entry which is preliminary data.</text>
</comment>
<dbReference type="Gene3D" id="3.40.50.300">
    <property type="entry name" value="P-loop containing nucleotide triphosphate hydrolases"/>
    <property type="match status" value="2"/>
</dbReference>
<organism evidence="6 7">
    <name type="scientific">Oceanibaculum indicum P24</name>
    <dbReference type="NCBI Taxonomy" id="1207063"/>
    <lineage>
        <taxon>Bacteria</taxon>
        <taxon>Pseudomonadati</taxon>
        <taxon>Pseudomonadota</taxon>
        <taxon>Alphaproteobacteria</taxon>
        <taxon>Rhodospirillales</taxon>
        <taxon>Oceanibaculaceae</taxon>
        <taxon>Oceanibaculum</taxon>
    </lineage>
</organism>
<keyword evidence="1 2" id="KW-0645">Protease</keyword>
<accession>K2K317</accession>
<gene>
    <name evidence="6" type="ORF">P24_05742</name>
</gene>
<dbReference type="InterPro" id="IPR027417">
    <property type="entry name" value="P-loop_NTPase"/>
</dbReference>
<evidence type="ECO:0000256" key="4">
    <source>
        <dbReference type="SAM" id="MobiDB-lite"/>
    </source>
</evidence>
<dbReference type="GO" id="GO:0004176">
    <property type="term" value="F:ATP-dependent peptidase activity"/>
    <property type="evidence" value="ECO:0007669"/>
    <property type="project" value="UniProtKB-UniRule"/>
</dbReference>
<protein>
    <recommendedName>
        <fullName evidence="2">endopeptidase La</fullName>
        <ecNumber evidence="2">3.4.21.53</ecNumber>
    </recommendedName>
</protein>
<feature type="coiled-coil region" evidence="3">
    <location>
        <begin position="145"/>
        <end position="172"/>
    </location>
</feature>
<keyword evidence="7" id="KW-1185">Reference proteome</keyword>
<dbReference type="InterPro" id="IPR020568">
    <property type="entry name" value="Ribosomal_Su5_D2-typ_SF"/>
</dbReference>
<dbReference type="InterPro" id="IPR027065">
    <property type="entry name" value="Lon_Prtase"/>
</dbReference>
<keyword evidence="2" id="KW-0720">Serine protease</keyword>
<evidence type="ECO:0000256" key="1">
    <source>
        <dbReference type="ARBA" id="ARBA00022670"/>
    </source>
</evidence>
<comment type="catalytic activity">
    <reaction evidence="2">
        <text>Hydrolysis of proteins in presence of ATP.</text>
        <dbReference type="EC" id="3.4.21.53"/>
    </reaction>
</comment>
<dbReference type="PANTHER" id="PTHR10046">
    <property type="entry name" value="ATP DEPENDENT LON PROTEASE FAMILY MEMBER"/>
    <property type="match status" value="1"/>
</dbReference>
<dbReference type="GO" id="GO:0030163">
    <property type="term" value="P:protein catabolic process"/>
    <property type="evidence" value="ECO:0007669"/>
    <property type="project" value="InterPro"/>
</dbReference>
<keyword evidence="3" id="KW-0175">Coiled coil</keyword>
<sequence length="788" mass="86654">MPAPKPEALKKLTAAEVALPSFAPVAEAGADSTVFDFTSHRRAREALEFALGIEDLGYNVFVLGEERSGRMTATLRYLEQAMQTRPAPSDWVILNNFRHPHQPLPFRLPVGTGRHFRSRMEALVGEVTEALKRAFTGEDYQRQVRSRQEKLQEEINARLEEVQKRARAAGLEIVRTETGLTVMVPPPEDKDGDGKPDTAPQPHSPETEATAKRLLEELAEINRWAGQRQMELVGWIRELNQRIADHAIAGPVDSVLAEFGQIPQLGRWLTEMRADMTEQLGAFQMAMEGESKPGVMPPAQRYAVNLFVDHGTETHPKVVLEPNPTYENLFGRIEYRQAAGSLETDFTLIRPGALHQANDGGVLVVRAEALARDPAAWTFLKGALRDRSIQIEERYRAGSVPIAGAPRPEPIPLDLKLVIVGSPFWYYSVFSGDPEFQAYVKVKADIDPDMEATAGNIACYAGLLRDMMRQFDGVTLSPDAVDRLLGEAAREAGHRRKLTARFELIDDILVEAVRQLPAARRKGAVLGHEAVEAAIAARHRRNARVEDRLQEAVTDGTVMIDVRGRVVGQINALVVRDLGDHAFGMPARVSARASAGREGVTNIERDVDLGGPIQQKGVMVLQGFLAGSFARDIPLSFTCSITFEQSYGGVEGDSASMAELIAILSDLADIPVRQDLAITGSVNQHGKTQAIGGAYHKVEGFFRTCVENGGLTGDQGVVLPRSNEQNLVLDPAVTAAIAEGRFHLWSVDSIEEAAELFLDTGWNEIRRRVETRLRAFNGVLTEARHKGI</sequence>
<dbReference type="STRING" id="1207063.P24_05742"/>